<feature type="domain" description="Aminoacyl-tRNA synthetase class Ia" evidence="11">
    <location>
        <begin position="20"/>
        <end position="499"/>
    </location>
</feature>
<dbReference type="InterPro" id="IPR013078">
    <property type="entry name" value="His_Pase_superF_clade-1"/>
</dbReference>
<dbReference type="InterPro" id="IPR002300">
    <property type="entry name" value="aa-tRNA-synth_Ia"/>
</dbReference>
<dbReference type="Proteomes" id="UP000680365">
    <property type="component" value="Unassembled WGS sequence"/>
</dbReference>
<keyword evidence="3 10" id="KW-0436">Ligase</keyword>
<evidence type="ECO:0000259" key="11">
    <source>
        <dbReference type="Pfam" id="PF00133"/>
    </source>
</evidence>
<dbReference type="SUPFAM" id="SSF50677">
    <property type="entry name" value="ValRS/IleRS/LeuRS editing domain"/>
    <property type="match status" value="1"/>
</dbReference>
<dbReference type="PROSITE" id="PS00178">
    <property type="entry name" value="AA_TRNA_LIGASE_I"/>
    <property type="match status" value="1"/>
</dbReference>
<sequence>MKMFPELNPKQSFPKLEEEIINFWKENNIFEKSIENRSKNNPYRFYDGPPFITGTPHYGHLLVSAIKDAVPRYWTMKGKRCERIWGWDCHGIAVEEKVMKKLGINSNSEIEKNGIENFIEECYNYTKQVSSEWNWYIDHIGRWVDMDNAYKTMNQNYMESVMWTFKQFYDKGFIYKGKRISQYSVKLGTPISNFEVAMDDSYESVNDPAITVKFDLGINGKEWEGVYVLAWTTTPWTLPANLALAVNEDCDYVIIELKDETGKLKGEKYILAKNRVEEVMKGKGEYEIIQEFKGDKLVGLSYQPLFNFYVGKVDEKNFKIYNANFITDTDGTGIGHQAPEFGEVDFQLGKDNGLYQTESIDDECNYSYQIPDYQCRFIKDCQQDIIQRLKEEGKLFKKENITHRIAVCPRTQVPLVYRTQDTWFFDIQGMKDKLLEQNQNINWFPEYLKNGRFAKNIEFAPDWCLSRKRYWATPMPMWTDENEDEKLVIGSLEEIYEKNKDFGQVTKIIFVRHGRTDYNEKGLMDYKNKASLNDIGKEQAKQVFEKFKNINIDACYSSPLDRCVNTIQDLAEINGLKINKIDELIEVNSPNLQDQVFSCKNYKWENGYGGGEKIKEVYERVSNFMKKILENNKGKTILVCAHGDIVFLSRMFLRNNIDYDTEKYNSGLYLENNPKYGINKMFAVDYVFDQTNKILDLHKHNLDKIYLKSHKTGNTLTRVSEVLDVWLESGSMSLSQFHYPFENKEYFEKAYPADFIVEYVGQIRAWFYVMHVVGVALFDQNAYQNVITTGIIAGNDGRKMSKSFGNFTDPKELLLKYGGDAIRFYVMNSPLVKGGDINFMDEGVLDVVKKLLLPIWNTLYFFTTYANIDNYEGQFDEILNEISNSNFHKLNYNKLDKWIISELNQLIKEVDESMLNYDLQKSTNSISNFVQNLTNWYIRRSRRRFWKSENDDDKMQAYDTLYYVLIQFSKVLAPFCPFIAEKIYKILNDKESVHLENFPLFDEKLIDYDLNEEMNLVQNIISLGLGLRSKNSLRVRQALASISIGENLSDYYIDIIKDELNVKKVITNYDISQIAKKIAMPNAKLIGPKYGKAVQEIIKNAKEANFEELQDGKIKVGDYVLEKNEFEISYQTKGSDLSVHGGFGTVIAMDLNITKELKNEGYARDIVRIIQEARKEIDYNVADRIKIQLKIDNGEKIIDNFGEYIQNETLSEIVEELLDFDIEKEFDLDGVKGVVRLKK</sequence>
<dbReference type="PANTHER" id="PTHR42780">
    <property type="entry name" value="SOLEUCYL-TRNA SYNTHETASE"/>
    <property type="match status" value="1"/>
</dbReference>
<dbReference type="Pfam" id="PF00300">
    <property type="entry name" value="His_Phos_1"/>
    <property type="match status" value="1"/>
</dbReference>
<feature type="short sequence motif" description="'KMSKS' region" evidence="10">
    <location>
        <begin position="799"/>
        <end position="803"/>
    </location>
</feature>
<evidence type="ECO:0000256" key="7">
    <source>
        <dbReference type="ARBA" id="ARBA00023146"/>
    </source>
</evidence>
<dbReference type="RefSeq" id="WP_213349761.1">
    <property type="nucleotide sequence ID" value="NZ_JAEDAM010000071.1"/>
</dbReference>
<dbReference type="InterPro" id="IPR023586">
    <property type="entry name" value="Ile-tRNA-ligase_type2"/>
</dbReference>
<dbReference type="InterPro" id="IPR002301">
    <property type="entry name" value="Ile-tRNA-ligase"/>
</dbReference>
<evidence type="ECO:0000256" key="1">
    <source>
        <dbReference type="ARBA" id="ARBA00007078"/>
    </source>
</evidence>
<comment type="subunit">
    <text evidence="10">Monomer.</text>
</comment>
<dbReference type="InterPro" id="IPR009080">
    <property type="entry name" value="tRNAsynth_Ia_anticodon-bd"/>
</dbReference>
<comment type="function">
    <text evidence="8 10">Catalyzes the attachment of isoleucine to tRNA(Ile). As IleRS can inadvertently accommodate and process structurally similar amino acids such as valine, to avoid such errors it has two additional distinct tRNA(Ile)-dependent editing activities. One activity is designated as 'pretransfer' editing and involves the hydrolysis of activated Val-AMP. The other activity is designated 'posttransfer' editing and involves deacylation of mischarged Val-tRNA(Ile).</text>
</comment>
<dbReference type="InterPro" id="IPR014729">
    <property type="entry name" value="Rossmann-like_a/b/a_fold"/>
</dbReference>
<protein>
    <recommendedName>
        <fullName evidence="10">Isoleucine--tRNA ligase</fullName>
        <ecNumber evidence="10">6.1.1.5</ecNumber>
    </recommendedName>
    <alternativeName>
        <fullName evidence="10">Isoleucyl-tRNA synthetase</fullName>
        <shortName evidence="10">IleRS</shortName>
    </alternativeName>
</protein>
<comment type="catalytic activity">
    <reaction evidence="9 10">
        <text>tRNA(Ile) + L-isoleucine + ATP = L-isoleucyl-tRNA(Ile) + AMP + diphosphate</text>
        <dbReference type="Rhea" id="RHEA:11060"/>
        <dbReference type="Rhea" id="RHEA-COMP:9666"/>
        <dbReference type="Rhea" id="RHEA-COMP:9695"/>
        <dbReference type="ChEBI" id="CHEBI:30616"/>
        <dbReference type="ChEBI" id="CHEBI:33019"/>
        <dbReference type="ChEBI" id="CHEBI:58045"/>
        <dbReference type="ChEBI" id="CHEBI:78442"/>
        <dbReference type="ChEBI" id="CHEBI:78528"/>
        <dbReference type="ChEBI" id="CHEBI:456215"/>
        <dbReference type="EC" id="6.1.1.5"/>
    </reaction>
</comment>
<dbReference type="Pfam" id="PF08264">
    <property type="entry name" value="Anticodon_1"/>
    <property type="match status" value="1"/>
</dbReference>
<evidence type="ECO:0000256" key="3">
    <source>
        <dbReference type="ARBA" id="ARBA00022598"/>
    </source>
</evidence>
<comment type="caution">
    <text evidence="13">The sequence shown here is derived from an EMBL/GenBank/DDBJ whole genome shotgun (WGS) entry which is preliminary data.</text>
</comment>
<dbReference type="Pfam" id="PF00133">
    <property type="entry name" value="tRNA-synt_1"/>
    <property type="match status" value="2"/>
</dbReference>
<name>A0ABS5QM85_9BACT</name>
<evidence type="ECO:0000256" key="9">
    <source>
        <dbReference type="ARBA" id="ARBA00048359"/>
    </source>
</evidence>
<dbReference type="Pfam" id="PF19302">
    <property type="entry name" value="DUF5915"/>
    <property type="match status" value="1"/>
</dbReference>
<dbReference type="SMART" id="SM00855">
    <property type="entry name" value="PGAM"/>
    <property type="match status" value="1"/>
</dbReference>
<evidence type="ECO:0000256" key="2">
    <source>
        <dbReference type="ARBA" id="ARBA00022490"/>
    </source>
</evidence>
<comment type="subcellular location">
    <subcellularLocation>
        <location evidence="10">Cytoplasm</location>
    </subcellularLocation>
</comment>
<evidence type="ECO:0000259" key="12">
    <source>
        <dbReference type="Pfam" id="PF08264"/>
    </source>
</evidence>
<dbReference type="InterPro" id="IPR029033">
    <property type="entry name" value="His_PPase_superfam"/>
</dbReference>
<dbReference type="HAMAP" id="MF_02003">
    <property type="entry name" value="Ile_tRNA_synth_type2"/>
    <property type="match status" value="1"/>
</dbReference>
<evidence type="ECO:0000256" key="10">
    <source>
        <dbReference type="HAMAP-Rule" id="MF_02003"/>
    </source>
</evidence>
<proteinExistence type="inferred from homology"/>
<reference evidence="13 14" key="1">
    <citation type="journal article" date="2021" name="Nat. Commun.">
        <title>Reductive evolution and unique predatory mode in the CPR bacterium Vampirococcus lugosii.</title>
        <authorList>
            <person name="Moreira D."/>
            <person name="Zivanovic Y."/>
            <person name="Lopez-Archilla A.I."/>
            <person name="Iniesto M."/>
            <person name="Lopez-Garcia P."/>
        </authorList>
    </citation>
    <scope>NUCLEOTIDE SEQUENCE [LARGE SCALE GENOMIC DNA]</scope>
    <source>
        <strain evidence="13">Chiprana</strain>
    </source>
</reference>
<keyword evidence="14" id="KW-1185">Reference proteome</keyword>
<dbReference type="PRINTS" id="PR00984">
    <property type="entry name" value="TRNASYNTHILE"/>
</dbReference>
<feature type="domain" description="Aminoacyl-tRNA synthetase class Ia" evidence="11">
    <location>
        <begin position="687"/>
        <end position="833"/>
    </location>
</feature>
<dbReference type="PANTHER" id="PTHR42780:SF1">
    <property type="entry name" value="ISOLEUCINE--TRNA LIGASE, CYTOPLASMIC"/>
    <property type="match status" value="1"/>
</dbReference>
<dbReference type="CDD" id="cd07067">
    <property type="entry name" value="HP_PGM_like"/>
    <property type="match status" value="1"/>
</dbReference>
<feature type="binding site" evidence="10">
    <location>
        <position position="802"/>
    </location>
    <ligand>
        <name>ATP</name>
        <dbReference type="ChEBI" id="CHEBI:30616"/>
    </ligand>
</feature>
<dbReference type="EC" id="6.1.1.5" evidence="10"/>
<gene>
    <name evidence="10" type="primary">ileS</name>
    <name evidence="13" type="ORF">VAMP_283n60</name>
</gene>
<evidence type="ECO:0000313" key="14">
    <source>
        <dbReference type="Proteomes" id="UP000680365"/>
    </source>
</evidence>
<evidence type="ECO:0000256" key="8">
    <source>
        <dbReference type="ARBA" id="ARBA00025217"/>
    </source>
</evidence>
<feature type="domain" description="Methionyl/Valyl/Leucyl/Isoleucyl-tRNA synthetase anticodon-binding" evidence="12">
    <location>
        <begin position="896"/>
        <end position="1038"/>
    </location>
</feature>
<keyword evidence="10" id="KW-0862">Zinc</keyword>
<keyword evidence="7 10" id="KW-0030">Aminoacyl-tRNA synthetase</keyword>
<dbReference type="SUPFAM" id="SSF52374">
    <property type="entry name" value="Nucleotidylyl transferase"/>
    <property type="match status" value="1"/>
</dbReference>
<organism evidence="13 14">
    <name type="scientific">Candidatus Vampirococcus lugosii</name>
    <dbReference type="NCBI Taxonomy" id="2789015"/>
    <lineage>
        <taxon>Bacteria</taxon>
        <taxon>Candidatus Absconditibacteriota</taxon>
        <taxon>Vampirococcus</taxon>
    </lineage>
</organism>
<accession>A0ABS5QM85</accession>
<comment type="cofactor">
    <cofactor evidence="10">
        <name>Zn(2+)</name>
        <dbReference type="ChEBI" id="CHEBI:29105"/>
    </cofactor>
</comment>
<dbReference type="EMBL" id="JAEDAM010000071">
    <property type="protein sequence ID" value="MBS8122320.1"/>
    <property type="molecule type" value="Genomic_DNA"/>
</dbReference>
<dbReference type="GO" id="GO:0004822">
    <property type="term" value="F:isoleucine-tRNA ligase activity"/>
    <property type="evidence" value="ECO:0007669"/>
    <property type="project" value="UniProtKB-EC"/>
</dbReference>
<dbReference type="InterPro" id="IPR033709">
    <property type="entry name" value="Anticodon_Ile_ABEc"/>
</dbReference>
<dbReference type="InterPro" id="IPR013155">
    <property type="entry name" value="M/V/L/I-tRNA-synth_anticd-bd"/>
</dbReference>
<dbReference type="CDD" id="cd07961">
    <property type="entry name" value="Anticodon_Ia_Ile_ABEc"/>
    <property type="match status" value="1"/>
</dbReference>
<dbReference type="Gene3D" id="1.10.730.10">
    <property type="entry name" value="Isoleucyl-tRNA Synthetase, Domain 1"/>
    <property type="match status" value="1"/>
</dbReference>
<comment type="similarity">
    <text evidence="1 10">Belongs to the class-I aminoacyl-tRNA synthetase family. IleS type 2 subfamily.</text>
</comment>
<feature type="short sequence motif" description="'HIGH' region" evidence="10">
    <location>
        <begin position="50"/>
        <end position="60"/>
    </location>
</feature>
<dbReference type="Gene3D" id="3.40.50.1240">
    <property type="entry name" value="Phosphoglycerate mutase-like"/>
    <property type="match status" value="1"/>
</dbReference>
<dbReference type="InterPro" id="IPR001412">
    <property type="entry name" value="aa-tRNA-synth_I_CS"/>
</dbReference>
<comment type="domain">
    <text evidence="10">IleRS has two distinct active sites: one for aminoacylation and one for editing. The misactivated valine is translocated from the active site to the editing site, which sterically excludes the correctly activated isoleucine. The single editing site contains two valyl binding pockets, one specific for each substrate (Val-AMP or Val-tRNA(Ile)).</text>
</comment>
<dbReference type="SUPFAM" id="SSF47323">
    <property type="entry name" value="Anticodon-binding domain of a subclass of class I aminoacyl-tRNA synthetases"/>
    <property type="match status" value="1"/>
</dbReference>
<evidence type="ECO:0000313" key="13">
    <source>
        <dbReference type="EMBL" id="MBS8122320.1"/>
    </source>
</evidence>
<dbReference type="Gene3D" id="3.90.740.10">
    <property type="entry name" value="Valyl/Leucyl/Isoleucyl-tRNA synthetase, editing domain"/>
    <property type="match status" value="1"/>
</dbReference>
<dbReference type="InterPro" id="IPR009008">
    <property type="entry name" value="Val/Leu/Ile-tRNA-synth_edit"/>
</dbReference>
<keyword evidence="4 10" id="KW-0547">Nucleotide-binding</keyword>
<dbReference type="SUPFAM" id="SSF53254">
    <property type="entry name" value="Phosphoglycerate mutase-like"/>
    <property type="match status" value="1"/>
</dbReference>
<dbReference type="Gene3D" id="3.40.50.620">
    <property type="entry name" value="HUPs"/>
    <property type="match status" value="2"/>
</dbReference>
<evidence type="ECO:0000256" key="4">
    <source>
        <dbReference type="ARBA" id="ARBA00022741"/>
    </source>
</evidence>
<evidence type="ECO:0000256" key="5">
    <source>
        <dbReference type="ARBA" id="ARBA00022840"/>
    </source>
</evidence>
<keyword evidence="5 10" id="KW-0067">ATP-binding</keyword>
<keyword evidence="10" id="KW-0479">Metal-binding</keyword>
<evidence type="ECO:0000256" key="6">
    <source>
        <dbReference type="ARBA" id="ARBA00022917"/>
    </source>
</evidence>
<keyword evidence="6 10" id="KW-0648">Protein biosynthesis</keyword>
<keyword evidence="2 10" id="KW-0963">Cytoplasm</keyword>